<dbReference type="FunFam" id="3.40.50.1010:FF:000021">
    <property type="entry name" value="DIS3-like exonuclease 1 isoform X1"/>
    <property type="match status" value="1"/>
</dbReference>
<sequence>MAVREPACQMLTLRRTKDGSVQRTVRERYLRNDISCGSSACKTCLLANPVRLEKLPNVAFCDTLPQAHYIIPTTEVVVNQMALLEHPEIKNILIMSTVVEEVEKASLPALERLKLLFTNQSKNIHCFANEFHRDTYVVRRPRETMEARNLRAIFAASAWYRDHLKLSTKEKNPVDILLLTNGLFASQDEALTSLGLSVMSVFDYVRNLKTTEPLIDLLVKEKSQEDVKNSMFHYPPHLKLSLIQAGLKSGKYLQGKFHASRENYLEASVSVEGQENSILIQGHESLNRAVHEDIVAIEVFPKEQWSAPSNLVVEEQPEKEPVETDDATDETEGPAPELRDEVEAKMKRSISDKNKQPTGRVVGIIKRNWRTYCGVLRPKQSKTSSRYIFVPADKRIPLIRIETQQGDVLLGKRIVVAIDEWPRSSKLAIGHYVKRLGEVGDKNAENEVLLLEHDIQHDKFSGAVMACLPSLPWNLTPEEVSKRMDLRHLPICSVDPPGCTDIDDALHQRPLSNGNIEVGVHIADVTHFVRPNNAMDHEAASRGTTVYLVDQRIDMLPNLLSSNLCSLRGGEERLAFSCLWEMTPHAEIVAVKFTKSVIRSRAALTYAEAQMRMDDSTMADEVTVGLRQLNTLAKILRARRKLNGALFLASPEVRFNVDSETHDPIDVQTKELKETNFMVEEFMLLANISVAEKIYKEFPEYALLRRHPAPPASNYDPVVKAAHSKHLEISVKSGKALSDSIESAYIPGQPYFNTMLRILTTRCMMQALYFCTGTIDYADFQHYGLATPIYTHFTSPIRRYADVIVHRFLAAAINQDTTYPELLDKKQMEKVCQNINYRHRMAQYAGRASVGLHTQLFFRNRKVDEEAYVLFVRKNALQVLVPKYGLEGTIMLTTSDLEKNKIPFKFDQESQSQTIGKVTFRTFDRLIVQISVDQSSLQHHKLVVHLVEPSIPGFSVAPSNEQAPVGAPPKMRKTNEV</sequence>
<dbReference type="Pfam" id="PF17215">
    <property type="entry name" value="Rrp44_S1"/>
    <property type="match status" value="1"/>
</dbReference>
<gene>
    <name evidence="25" type="primary">RvY_15966-1</name>
    <name evidence="25" type="synonym">RvY_15966.1</name>
    <name evidence="25" type="ORF">RvY_15966</name>
</gene>
<dbReference type="PANTHER" id="PTHR23355:SF35">
    <property type="entry name" value="EXOSOME COMPLEX EXONUCLEASE RRP44"/>
    <property type="match status" value="1"/>
</dbReference>
<dbReference type="SMART" id="SM00955">
    <property type="entry name" value="RNB"/>
    <property type="match status" value="1"/>
</dbReference>
<evidence type="ECO:0000256" key="7">
    <source>
        <dbReference type="ARBA" id="ARBA00022552"/>
    </source>
</evidence>
<dbReference type="Gene3D" id="2.40.50.700">
    <property type="match status" value="1"/>
</dbReference>
<dbReference type="AlphaFoldDB" id="A0A1D1VWS9"/>
<evidence type="ECO:0000256" key="3">
    <source>
        <dbReference type="ARBA" id="ARBA00004496"/>
    </source>
</evidence>
<evidence type="ECO:0000313" key="25">
    <source>
        <dbReference type="EMBL" id="GAV05910.1"/>
    </source>
</evidence>
<evidence type="ECO:0000313" key="26">
    <source>
        <dbReference type="Proteomes" id="UP000186922"/>
    </source>
</evidence>
<dbReference type="OrthoDB" id="372421at2759"/>
<dbReference type="Pfam" id="PF17216">
    <property type="entry name" value="Rrp44_CSD1"/>
    <property type="match status" value="1"/>
</dbReference>
<dbReference type="InterPro" id="IPR033771">
    <property type="entry name" value="Rrp44_CSD1"/>
</dbReference>
<evidence type="ECO:0000256" key="4">
    <source>
        <dbReference type="ARBA" id="ARBA00004642"/>
    </source>
</evidence>
<comment type="subunit">
    <text evidence="18">Component of the RNA exosome complex; within the complex interacts with EXOSC4, EXOSC7 and EXOSC9 of the exosome core complex (Exo-9). The catalytically inactive RNA exosome core complex (Exo-9) associates with the catalytic subunit EXOSC10/RRP6. Exo-9 may associate with DIS3 to form the nucleolar exosome complex, or DIS3L to form the cytoplasmic exosome complex. Exo-9 is formed by a hexameric base ring consisting of the heterodimers EXOSC4-EXOSC9, EXOSC5-EXOSC8 and EXOSC6-EXOSC7, and a cap ring consisting of EXOSC1, EXOSC2 and EXOSC3; DIS3 associates with the base ring of Exo-9. The RNA exosome complex associates with cofactors C1D/RRP47, MPHOSPH6/MPP6 and MTREX/MTR4. Interacts with DHX34; the interaction is RNA-independent.</text>
</comment>
<keyword evidence="12" id="KW-0269">Exonuclease</keyword>
<feature type="region of interest" description="Disordered" evidence="23">
    <location>
        <begin position="957"/>
        <end position="977"/>
    </location>
</feature>
<organism evidence="25 26">
    <name type="scientific">Ramazzottius varieornatus</name>
    <name type="common">Water bear</name>
    <name type="synonym">Tardigrade</name>
    <dbReference type="NCBI Taxonomy" id="947166"/>
    <lineage>
        <taxon>Eukaryota</taxon>
        <taxon>Metazoa</taxon>
        <taxon>Ecdysozoa</taxon>
        <taxon>Tardigrada</taxon>
        <taxon>Eutardigrada</taxon>
        <taxon>Parachela</taxon>
        <taxon>Hypsibioidea</taxon>
        <taxon>Ramazzottiidae</taxon>
        <taxon>Ramazzottius</taxon>
    </lineage>
</organism>
<evidence type="ECO:0000256" key="20">
    <source>
        <dbReference type="ARBA" id="ARBA00077221"/>
    </source>
</evidence>
<evidence type="ECO:0000256" key="17">
    <source>
        <dbReference type="ARBA" id="ARBA00023242"/>
    </source>
</evidence>
<protein>
    <recommendedName>
        <fullName evidence="19">Exosome complex exonuclease RRP44</fullName>
    </recommendedName>
    <alternativeName>
        <fullName evidence="20">Protein DIS3 homolog</fullName>
    </alternativeName>
    <alternativeName>
        <fullName evidence="21">Ribosomal RNA-processing protein 44</fullName>
    </alternativeName>
</protein>
<dbReference type="Proteomes" id="UP000186922">
    <property type="component" value="Unassembled WGS sequence"/>
</dbReference>
<evidence type="ECO:0000256" key="11">
    <source>
        <dbReference type="ARBA" id="ARBA00022835"/>
    </source>
</evidence>
<dbReference type="Pfam" id="PF00773">
    <property type="entry name" value="RNB"/>
    <property type="match status" value="1"/>
</dbReference>
<feature type="compositionally biased region" description="Acidic residues" evidence="23">
    <location>
        <begin position="323"/>
        <end position="332"/>
    </location>
</feature>
<dbReference type="FunFam" id="2.40.50.690:FF:000002">
    <property type="entry name" value="exosome complex exonuclease RRP44 isoform X1"/>
    <property type="match status" value="1"/>
</dbReference>
<dbReference type="InterPro" id="IPR012340">
    <property type="entry name" value="NA-bd_OB-fold"/>
</dbReference>
<feature type="region of interest" description="Disordered" evidence="23">
    <location>
        <begin position="310"/>
        <end position="355"/>
    </location>
</feature>
<dbReference type="InterPro" id="IPR001900">
    <property type="entry name" value="RNase_II/R"/>
</dbReference>
<dbReference type="SUPFAM" id="SSF50249">
    <property type="entry name" value="Nucleic acid-binding proteins"/>
    <property type="match status" value="3"/>
</dbReference>
<dbReference type="GO" id="GO:0000176">
    <property type="term" value="C:nuclear exosome (RNase complex)"/>
    <property type="evidence" value="ECO:0007669"/>
    <property type="project" value="TreeGrafter"/>
</dbReference>
<keyword evidence="8" id="KW-0597">Phosphoprotein</keyword>
<evidence type="ECO:0000256" key="12">
    <source>
        <dbReference type="ARBA" id="ARBA00022839"/>
    </source>
</evidence>
<dbReference type="GO" id="GO:0006364">
    <property type="term" value="P:rRNA processing"/>
    <property type="evidence" value="ECO:0007669"/>
    <property type="project" value="UniProtKB-KW"/>
</dbReference>
<evidence type="ECO:0000256" key="13">
    <source>
        <dbReference type="ARBA" id="ARBA00022842"/>
    </source>
</evidence>
<reference evidence="25 26" key="1">
    <citation type="journal article" date="2016" name="Nat. Commun.">
        <title>Extremotolerant tardigrade genome and improved radiotolerance of human cultured cells by tardigrade-unique protein.</title>
        <authorList>
            <person name="Hashimoto T."/>
            <person name="Horikawa D.D."/>
            <person name="Saito Y."/>
            <person name="Kuwahara H."/>
            <person name="Kozuka-Hata H."/>
            <person name="Shin-I T."/>
            <person name="Minakuchi Y."/>
            <person name="Ohishi K."/>
            <person name="Motoyama A."/>
            <person name="Aizu T."/>
            <person name="Enomoto A."/>
            <person name="Kondo K."/>
            <person name="Tanaka S."/>
            <person name="Hara Y."/>
            <person name="Koshikawa S."/>
            <person name="Sagara H."/>
            <person name="Miura T."/>
            <person name="Yokobori S."/>
            <person name="Miyagawa K."/>
            <person name="Suzuki Y."/>
            <person name="Kubo T."/>
            <person name="Oyama M."/>
            <person name="Kohara Y."/>
            <person name="Fujiyama A."/>
            <person name="Arakawa K."/>
            <person name="Katayama T."/>
            <person name="Toyoda A."/>
            <person name="Kunieda T."/>
        </authorList>
    </citation>
    <scope>NUCLEOTIDE SEQUENCE [LARGE SCALE GENOMIC DNA]</scope>
    <source>
        <strain evidence="25 26">YOKOZUNA-1</strain>
    </source>
</reference>
<evidence type="ECO:0000259" key="24">
    <source>
        <dbReference type="SMART" id="SM00955"/>
    </source>
</evidence>
<comment type="similarity">
    <text evidence="5 22">Belongs to the RNR ribonuclease family.</text>
</comment>
<comment type="cofactor">
    <cofactor evidence="1">
        <name>Mn(2+)</name>
        <dbReference type="ChEBI" id="CHEBI:29035"/>
    </cofactor>
</comment>
<dbReference type="FunFam" id="2.40.50.700:FF:000001">
    <property type="entry name" value="Exosome complex exonuclease exoribonuclease (Rrp44)"/>
    <property type="match status" value="1"/>
</dbReference>
<dbReference type="GO" id="GO:0000175">
    <property type="term" value="F:3'-5'-RNA exonuclease activity"/>
    <property type="evidence" value="ECO:0007669"/>
    <property type="project" value="UniProtKB-ARBA"/>
</dbReference>
<proteinExistence type="inferred from homology"/>
<dbReference type="FunFam" id="2.40.50.140:FF:000125">
    <property type="entry name" value="exosome complex exonuclease RRP44 isoform X1"/>
    <property type="match status" value="1"/>
</dbReference>
<dbReference type="PANTHER" id="PTHR23355">
    <property type="entry name" value="RIBONUCLEASE"/>
    <property type="match status" value="1"/>
</dbReference>
<dbReference type="InterPro" id="IPR022966">
    <property type="entry name" value="RNase_II/R_CS"/>
</dbReference>
<evidence type="ECO:0000256" key="1">
    <source>
        <dbReference type="ARBA" id="ARBA00001936"/>
    </source>
</evidence>
<dbReference type="GO" id="GO:0003723">
    <property type="term" value="F:RNA binding"/>
    <property type="evidence" value="ECO:0007669"/>
    <property type="project" value="UniProtKB-KW"/>
</dbReference>
<accession>A0A1D1VWS9</accession>
<keyword evidence="9" id="KW-0540">Nuclease</keyword>
<keyword evidence="17" id="KW-0539">Nucleus</keyword>
<evidence type="ECO:0000256" key="19">
    <source>
        <dbReference type="ARBA" id="ARBA00074777"/>
    </source>
</evidence>
<keyword evidence="14" id="KW-0694">RNA-binding</keyword>
<evidence type="ECO:0000256" key="14">
    <source>
        <dbReference type="ARBA" id="ARBA00022884"/>
    </source>
</evidence>
<evidence type="ECO:0000256" key="16">
    <source>
        <dbReference type="ARBA" id="ARBA00023211"/>
    </source>
</evidence>
<evidence type="ECO:0000256" key="22">
    <source>
        <dbReference type="RuleBase" id="RU003901"/>
    </source>
</evidence>
<dbReference type="EMBL" id="BDGG01000012">
    <property type="protein sequence ID" value="GAV05910.1"/>
    <property type="molecule type" value="Genomic_DNA"/>
</dbReference>
<dbReference type="CDD" id="cd09862">
    <property type="entry name" value="PIN_Rrp44-like"/>
    <property type="match status" value="1"/>
</dbReference>
<dbReference type="Gene3D" id="3.40.50.1010">
    <property type="entry name" value="5'-nuclease"/>
    <property type="match status" value="1"/>
</dbReference>
<dbReference type="GO" id="GO:0000177">
    <property type="term" value="C:cytoplasmic exosome (RNase complex)"/>
    <property type="evidence" value="ECO:0007669"/>
    <property type="project" value="TreeGrafter"/>
</dbReference>
<keyword evidence="7" id="KW-0698">rRNA processing</keyword>
<dbReference type="GO" id="GO:0019899">
    <property type="term" value="F:enzyme binding"/>
    <property type="evidence" value="ECO:0007669"/>
    <property type="project" value="UniProtKB-ARBA"/>
</dbReference>
<evidence type="ECO:0000256" key="18">
    <source>
        <dbReference type="ARBA" id="ARBA00065106"/>
    </source>
</evidence>
<keyword evidence="15" id="KW-0007">Acetylation</keyword>
<feature type="domain" description="RNB" evidence="24">
    <location>
        <begin position="483"/>
        <end position="815"/>
    </location>
</feature>
<dbReference type="PROSITE" id="PS01175">
    <property type="entry name" value="RIBONUCLEASE_II"/>
    <property type="match status" value="1"/>
</dbReference>
<feature type="compositionally biased region" description="Basic and acidic residues" evidence="23">
    <location>
        <begin position="337"/>
        <end position="355"/>
    </location>
</feature>
<dbReference type="InterPro" id="IPR050180">
    <property type="entry name" value="RNR_Ribonuclease"/>
</dbReference>
<keyword evidence="10" id="KW-0378">Hydrolase</keyword>
<dbReference type="InterPro" id="IPR041505">
    <property type="entry name" value="Dis3_CSD2"/>
</dbReference>
<evidence type="ECO:0000256" key="15">
    <source>
        <dbReference type="ARBA" id="ARBA00022990"/>
    </source>
</evidence>
<dbReference type="InterPro" id="IPR033770">
    <property type="entry name" value="RRP44_S1"/>
</dbReference>
<comment type="subcellular location">
    <subcellularLocation>
        <location evidence="3">Cytoplasm</location>
    </subcellularLocation>
    <subcellularLocation>
        <location evidence="4">Nucleus</location>
        <location evidence="4">Nucleoplasm</location>
    </subcellularLocation>
</comment>
<dbReference type="Gene3D" id="2.40.50.140">
    <property type="entry name" value="Nucleic acid-binding proteins"/>
    <property type="match status" value="1"/>
</dbReference>
<keyword evidence="6" id="KW-0963">Cytoplasm</keyword>
<dbReference type="Pfam" id="PF17849">
    <property type="entry name" value="OB_Dis3"/>
    <property type="match status" value="1"/>
</dbReference>
<evidence type="ECO:0000256" key="9">
    <source>
        <dbReference type="ARBA" id="ARBA00022722"/>
    </source>
</evidence>
<dbReference type="Gene3D" id="2.40.50.690">
    <property type="match status" value="1"/>
</dbReference>
<evidence type="ECO:0000256" key="10">
    <source>
        <dbReference type="ARBA" id="ARBA00022801"/>
    </source>
</evidence>
<evidence type="ECO:0000256" key="2">
    <source>
        <dbReference type="ARBA" id="ARBA00001946"/>
    </source>
</evidence>
<dbReference type="GO" id="GO:0004519">
    <property type="term" value="F:endonuclease activity"/>
    <property type="evidence" value="ECO:0007669"/>
    <property type="project" value="TreeGrafter"/>
</dbReference>
<evidence type="ECO:0000256" key="6">
    <source>
        <dbReference type="ARBA" id="ARBA00022490"/>
    </source>
</evidence>
<keyword evidence="13" id="KW-0460">Magnesium</keyword>
<dbReference type="STRING" id="947166.A0A1D1VWS9"/>
<keyword evidence="26" id="KW-1185">Reference proteome</keyword>
<name>A0A1D1VWS9_RAMVA</name>
<dbReference type="GO" id="GO:0016075">
    <property type="term" value="P:rRNA catabolic process"/>
    <property type="evidence" value="ECO:0007669"/>
    <property type="project" value="TreeGrafter"/>
</dbReference>
<comment type="caution">
    <text evidence="25">The sequence shown here is derived from an EMBL/GenBank/DDBJ whole genome shotgun (WGS) entry which is preliminary data.</text>
</comment>
<evidence type="ECO:0000256" key="8">
    <source>
        <dbReference type="ARBA" id="ARBA00022553"/>
    </source>
</evidence>
<keyword evidence="16" id="KW-0464">Manganese</keyword>
<dbReference type="GO" id="GO:0005654">
    <property type="term" value="C:nucleoplasm"/>
    <property type="evidence" value="ECO:0007669"/>
    <property type="project" value="UniProtKB-SubCell"/>
</dbReference>
<evidence type="ECO:0000256" key="23">
    <source>
        <dbReference type="SAM" id="MobiDB-lite"/>
    </source>
</evidence>
<comment type="cofactor">
    <cofactor evidence="2">
        <name>Mg(2+)</name>
        <dbReference type="ChEBI" id="CHEBI:18420"/>
    </cofactor>
</comment>
<evidence type="ECO:0000256" key="5">
    <source>
        <dbReference type="ARBA" id="ARBA00005785"/>
    </source>
</evidence>
<keyword evidence="11" id="KW-0271">Exosome</keyword>
<dbReference type="GO" id="GO:0071031">
    <property type="term" value="P:nuclear mRNA surveillance of mRNA 3'-end processing"/>
    <property type="evidence" value="ECO:0007669"/>
    <property type="project" value="TreeGrafter"/>
</dbReference>
<evidence type="ECO:0000256" key="21">
    <source>
        <dbReference type="ARBA" id="ARBA00077930"/>
    </source>
</evidence>